<gene>
    <name evidence="1" type="ORF">PAXRUDRAFT_136502</name>
</gene>
<dbReference type="OrthoDB" id="3264327at2759"/>
<protein>
    <submittedName>
        <fullName evidence="1">Uncharacterized protein</fullName>
    </submittedName>
</protein>
<dbReference type="Proteomes" id="UP000054538">
    <property type="component" value="Unassembled WGS sequence"/>
</dbReference>
<feature type="non-terminal residue" evidence="1">
    <location>
        <position position="1"/>
    </location>
</feature>
<dbReference type="AlphaFoldDB" id="A0A0D0DGY3"/>
<evidence type="ECO:0000313" key="2">
    <source>
        <dbReference type="Proteomes" id="UP000054538"/>
    </source>
</evidence>
<name>A0A0D0DGY3_9AGAM</name>
<dbReference type="HOGENOM" id="CLU_157667_2_1_1"/>
<sequence length="67" mass="7500">NQDVLCRVNIQHNCVDSKCTKLVSCAIQQGTLTQQSKHIIQPEPTPKYLLNTFSIYSFILAVLPPSL</sequence>
<keyword evidence="2" id="KW-1185">Reference proteome</keyword>
<evidence type="ECO:0000313" key="1">
    <source>
        <dbReference type="EMBL" id="KIK97317.1"/>
    </source>
</evidence>
<reference evidence="2" key="2">
    <citation type="submission" date="2015-01" db="EMBL/GenBank/DDBJ databases">
        <title>Evolutionary Origins and Diversification of the Mycorrhizal Mutualists.</title>
        <authorList>
            <consortium name="DOE Joint Genome Institute"/>
            <consortium name="Mycorrhizal Genomics Consortium"/>
            <person name="Kohler A."/>
            <person name="Kuo A."/>
            <person name="Nagy L.G."/>
            <person name="Floudas D."/>
            <person name="Copeland A."/>
            <person name="Barry K.W."/>
            <person name="Cichocki N."/>
            <person name="Veneault-Fourrey C."/>
            <person name="LaButti K."/>
            <person name="Lindquist E.A."/>
            <person name="Lipzen A."/>
            <person name="Lundell T."/>
            <person name="Morin E."/>
            <person name="Murat C."/>
            <person name="Riley R."/>
            <person name="Ohm R."/>
            <person name="Sun H."/>
            <person name="Tunlid A."/>
            <person name="Henrissat B."/>
            <person name="Grigoriev I.V."/>
            <person name="Hibbett D.S."/>
            <person name="Martin F."/>
        </authorList>
    </citation>
    <scope>NUCLEOTIDE SEQUENCE [LARGE SCALE GENOMIC DNA]</scope>
    <source>
        <strain evidence="2">Ve08.2h10</strain>
    </source>
</reference>
<dbReference type="InParanoid" id="A0A0D0DGY3"/>
<dbReference type="EMBL" id="KN824941">
    <property type="protein sequence ID" value="KIK97317.1"/>
    <property type="molecule type" value="Genomic_DNA"/>
</dbReference>
<reference evidence="1 2" key="1">
    <citation type="submission" date="2014-04" db="EMBL/GenBank/DDBJ databases">
        <authorList>
            <consortium name="DOE Joint Genome Institute"/>
            <person name="Kuo A."/>
            <person name="Kohler A."/>
            <person name="Jargeat P."/>
            <person name="Nagy L.G."/>
            <person name="Floudas D."/>
            <person name="Copeland A."/>
            <person name="Barry K.W."/>
            <person name="Cichocki N."/>
            <person name="Veneault-Fourrey C."/>
            <person name="LaButti K."/>
            <person name="Lindquist E.A."/>
            <person name="Lipzen A."/>
            <person name="Lundell T."/>
            <person name="Morin E."/>
            <person name="Murat C."/>
            <person name="Sun H."/>
            <person name="Tunlid A."/>
            <person name="Henrissat B."/>
            <person name="Grigoriev I.V."/>
            <person name="Hibbett D.S."/>
            <person name="Martin F."/>
            <person name="Nordberg H.P."/>
            <person name="Cantor M.N."/>
            <person name="Hua S.X."/>
        </authorList>
    </citation>
    <scope>NUCLEOTIDE SEQUENCE [LARGE SCALE GENOMIC DNA]</scope>
    <source>
        <strain evidence="1 2">Ve08.2h10</strain>
    </source>
</reference>
<accession>A0A0D0DGY3</accession>
<proteinExistence type="predicted"/>
<organism evidence="1 2">
    <name type="scientific">Paxillus rubicundulus Ve08.2h10</name>
    <dbReference type="NCBI Taxonomy" id="930991"/>
    <lineage>
        <taxon>Eukaryota</taxon>
        <taxon>Fungi</taxon>
        <taxon>Dikarya</taxon>
        <taxon>Basidiomycota</taxon>
        <taxon>Agaricomycotina</taxon>
        <taxon>Agaricomycetes</taxon>
        <taxon>Agaricomycetidae</taxon>
        <taxon>Boletales</taxon>
        <taxon>Paxilineae</taxon>
        <taxon>Paxillaceae</taxon>
        <taxon>Paxillus</taxon>
    </lineage>
</organism>